<gene>
    <name evidence="1" type="ORF">M407DRAFT_62856</name>
</gene>
<dbReference type="Proteomes" id="UP000054248">
    <property type="component" value="Unassembled WGS sequence"/>
</dbReference>
<sequence>DICMMHKCRWFVITSADYWCFGIFGAGWRGAYASPPLPFFNRYPTVLQVLILWTMSSL</sequence>
<evidence type="ECO:0000313" key="1">
    <source>
        <dbReference type="EMBL" id="KIO32942.1"/>
    </source>
</evidence>
<accession>A0A0C3MGW1</accession>
<dbReference type="OrthoDB" id="3245783at2759"/>
<feature type="non-terminal residue" evidence="1">
    <location>
        <position position="1"/>
    </location>
</feature>
<dbReference type="AlphaFoldDB" id="A0A0C3MGW1"/>
<name>A0A0C3MGW1_9AGAM</name>
<keyword evidence="2" id="KW-1185">Reference proteome</keyword>
<proteinExistence type="predicted"/>
<reference evidence="2" key="2">
    <citation type="submission" date="2015-01" db="EMBL/GenBank/DDBJ databases">
        <title>Evolutionary Origins and Diversification of the Mycorrhizal Mutualists.</title>
        <authorList>
            <consortium name="DOE Joint Genome Institute"/>
            <consortium name="Mycorrhizal Genomics Consortium"/>
            <person name="Kohler A."/>
            <person name="Kuo A."/>
            <person name="Nagy L.G."/>
            <person name="Floudas D."/>
            <person name="Copeland A."/>
            <person name="Barry K.W."/>
            <person name="Cichocki N."/>
            <person name="Veneault-Fourrey C."/>
            <person name="LaButti K."/>
            <person name="Lindquist E.A."/>
            <person name="Lipzen A."/>
            <person name="Lundell T."/>
            <person name="Morin E."/>
            <person name="Murat C."/>
            <person name="Riley R."/>
            <person name="Ohm R."/>
            <person name="Sun H."/>
            <person name="Tunlid A."/>
            <person name="Henrissat B."/>
            <person name="Grigoriev I.V."/>
            <person name="Hibbett D.S."/>
            <person name="Martin F."/>
        </authorList>
    </citation>
    <scope>NUCLEOTIDE SEQUENCE [LARGE SCALE GENOMIC DNA]</scope>
    <source>
        <strain evidence="2">MUT 4182</strain>
    </source>
</reference>
<dbReference type="EMBL" id="KN822951">
    <property type="protein sequence ID" value="KIO32942.1"/>
    <property type="molecule type" value="Genomic_DNA"/>
</dbReference>
<organism evidence="1 2">
    <name type="scientific">Tulasnella calospora MUT 4182</name>
    <dbReference type="NCBI Taxonomy" id="1051891"/>
    <lineage>
        <taxon>Eukaryota</taxon>
        <taxon>Fungi</taxon>
        <taxon>Dikarya</taxon>
        <taxon>Basidiomycota</taxon>
        <taxon>Agaricomycotina</taxon>
        <taxon>Agaricomycetes</taxon>
        <taxon>Cantharellales</taxon>
        <taxon>Tulasnellaceae</taxon>
        <taxon>Tulasnella</taxon>
    </lineage>
</organism>
<dbReference type="HOGENOM" id="CLU_2984821_0_0_1"/>
<reference evidence="1 2" key="1">
    <citation type="submission" date="2014-04" db="EMBL/GenBank/DDBJ databases">
        <authorList>
            <consortium name="DOE Joint Genome Institute"/>
            <person name="Kuo A."/>
            <person name="Girlanda M."/>
            <person name="Perotto S."/>
            <person name="Kohler A."/>
            <person name="Nagy L.G."/>
            <person name="Floudas D."/>
            <person name="Copeland A."/>
            <person name="Barry K.W."/>
            <person name="Cichocki N."/>
            <person name="Veneault-Fourrey C."/>
            <person name="LaButti K."/>
            <person name="Lindquist E.A."/>
            <person name="Lipzen A."/>
            <person name="Lundell T."/>
            <person name="Morin E."/>
            <person name="Murat C."/>
            <person name="Sun H."/>
            <person name="Tunlid A."/>
            <person name="Henrissat B."/>
            <person name="Grigoriev I.V."/>
            <person name="Hibbett D.S."/>
            <person name="Martin F."/>
            <person name="Nordberg H.P."/>
            <person name="Cantor M.N."/>
            <person name="Hua S.X."/>
        </authorList>
    </citation>
    <scope>NUCLEOTIDE SEQUENCE [LARGE SCALE GENOMIC DNA]</scope>
    <source>
        <strain evidence="1 2">MUT 4182</strain>
    </source>
</reference>
<evidence type="ECO:0000313" key="2">
    <source>
        <dbReference type="Proteomes" id="UP000054248"/>
    </source>
</evidence>
<protein>
    <submittedName>
        <fullName evidence="1">Uncharacterized protein</fullName>
    </submittedName>
</protein>
<feature type="non-terminal residue" evidence="1">
    <location>
        <position position="58"/>
    </location>
</feature>